<comment type="similarity">
    <text evidence="4 5">Belongs to the RNA methyltransferase RlmH family.</text>
</comment>
<evidence type="ECO:0000313" key="7">
    <source>
        <dbReference type="Proteomes" id="UP000198615"/>
    </source>
</evidence>
<comment type="caution">
    <text evidence="5">Lacks conserved residue(s) required for the propagation of feature annotation.</text>
</comment>
<dbReference type="RefSeq" id="WP_093152769.1">
    <property type="nucleotide sequence ID" value="NZ_FNBW01000012.1"/>
</dbReference>
<keyword evidence="5" id="KW-0963">Cytoplasm</keyword>
<keyword evidence="2 5" id="KW-0808">Transferase</keyword>
<dbReference type="Proteomes" id="UP000198615">
    <property type="component" value="Unassembled WGS sequence"/>
</dbReference>
<dbReference type="NCBIfam" id="NF000989">
    <property type="entry name" value="PRK00103.2-3"/>
    <property type="match status" value="1"/>
</dbReference>
<evidence type="ECO:0000256" key="2">
    <source>
        <dbReference type="ARBA" id="ARBA00022679"/>
    </source>
</evidence>
<evidence type="ECO:0000256" key="4">
    <source>
        <dbReference type="ARBA" id="ARBA00038303"/>
    </source>
</evidence>
<dbReference type="InterPro" id="IPR029028">
    <property type="entry name" value="Alpha/beta_knot_MTases"/>
</dbReference>
<comment type="subcellular location">
    <subcellularLocation>
        <location evidence="5">Cytoplasm</location>
    </subcellularLocation>
</comment>
<dbReference type="Gene3D" id="3.40.1280.10">
    <property type="match status" value="1"/>
</dbReference>
<name>A0A8G2BKK4_9PROT</name>
<accession>A0A8G2BKK4</accession>
<reference evidence="6 7" key="1">
    <citation type="submission" date="2016-10" db="EMBL/GenBank/DDBJ databases">
        <authorList>
            <person name="Varghese N."/>
            <person name="Submissions S."/>
        </authorList>
    </citation>
    <scope>NUCLEOTIDE SEQUENCE [LARGE SCALE GENOMIC DNA]</scope>
    <source>
        <strain evidence="6 7">DSM 18839</strain>
    </source>
</reference>
<dbReference type="PANTHER" id="PTHR33603:SF1">
    <property type="entry name" value="RIBOSOMAL RNA LARGE SUBUNIT METHYLTRANSFERASE H"/>
    <property type="match status" value="1"/>
</dbReference>
<keyword evidence="7" id="KW-1185">Reference proteome</keyword>
<dbReference type="EMBL" id="FNBW01000012">
    <property type="protein sequence ID" value="SDG23733.1"/>
    <property type="molecule type" value="Genomic_DNA"/>
</dbReference>
<comment type="caution">
    <text evidence="6">The sequence shown here is derived from an EMBL/GenBank/DDBJ whole genome shotgun (WGS) entry which is preliminary data.</text>
</comment>
<keyword evidence="1 5" id="KW-0489">Methyltransferase</keyword>
<protein>
    <recommendedName>
        <fullName evidence="5">Ribosomal RNA large subunit methyltransferase H</fullName>
        <ecNumber evidence="5">2.1.1.177</ecNumber>
    </recommendedName>
    <alternativeName>
        <fullName evidence="5">23S rRNA (pseudouridine1915-N3)-methyltransferase</fullName>
    </alternativeName>
    <alternativeName>
        <fullName evidence="5">23S rRNA m3Psi1915 methyltransferase</fullName>
    </alternativeName>
    <alternativeName>
        <fullName evidence="5">rRNA (pseudouridine-N3-)-methyltransferase RlmH</fullName>
    </alternativeName>
</protein>
<dbReference type="EC" id="2.1.1.177" evidence="5"/>
<organism evidence="6 7">
    <name type="scientific">Thalassobaculum litoreum DSM 18839</name>
    <dbReference type="NCBI Taxonomy" id="1123362"/>
    <lineage>
        <taxon>Bacteria</taxon>
        <taxon>Pseudomonadati</taxon>
        <taxon>Pseudomonadota</taxon>
        <taxon>Alphaproteobacteria</taxon>
        <taxon>Rhodospirillales</taxon>
        <taxon>Thalassobaculaceae</taxon>
        <taxon>Thalassobaculum</taxon>
    </lineage>
</organism>
<keyword evidence="5" id="KW-0698">rRNA processing</keyword>
<dbReference type="PANTHER" id="PTHR33603">
    <property type="entry name" value="METHYLTRANSFERASE"/>
    <property type="match status" value="1"/>
</dbReference>
<dbReference type="Pfam" id="PF02590">
    <property type="entry name" value="SPOUT_MTase"/>
    <property type="match status" value="1"/>
</dbReference>
<dbReference type="PIRSF" id="PIRSF004505">
    <property type="entry name" value="MT_bac"/>
    <property type="match status" value="1"/>
</dbReference>
<dbReference type="HAMAP" id="MF_00658">
    <property type="entry name" value="23SrRNA_methyltr_H"/>
    <property type="match status" value="1"/>
</dbReference>
<dbReference type="InterPro" id="IPR003742">
    <property type="entry name" value="RlmH-like"/>
</dbReference>
<evidence type="ECO:0000256" key="5">
    <source>
        <dbReference type="HAMAP-Rule" id="MF_00658"/>
    </source>
</evidence>
<sequence>MKITIVAVGRMKRGPMEALCRDYGDRLPWSLAIQEVEVKKRLEGDVLKAEEAALIAARIPDGAVLVAMDERGRGLSSEDLANRIGAWRDQGRGEICFVIGGADGLDQSIRDRADLTLAFGPQTWPHMLARVMLVEQIYRAERILAGHPYHRA</sequence>
<dbReference type="CDD" id="cd18081">
    <property type="entry name" value="RlmH-like"/>
    <property type="match status" value="1"/>
</dbReference>
<dbReference type="GO" id="GO:0005737">
    <property type="term" value="C:cytoplasm"/>
    <property type="evidence" value="ECO:0007669"/>
    <property type="project" value="UniProtKB-SubCell"/>
</dbReference>
<evidence type="ECO:0000313" key="6">
    <source>
        <dbReference type="EMBL" id="SDG23733.1"/>
    </source>
</evidence>
<dbReference type="SUPFAM" id="SSF75217">
    <property type="entry name" value="alpha/beta knot"/>
    <property type="match status" value="1"/>
</dbReference>
<dbReference type="GO" id="GO:0070038">
    <property type="term" value="F:rRNA (pseudouridine-N3-)-methyltransferase activity"/>
    <property type="evidence" value="ECO:0007669"/>
    <property type="project" value="UniProtKB-UniRule"/>
</dbReference>
<comment type="function">
    <text evidence="5">Specifically methylates the pseudouridine at position 1915 (m3Psi1915) in 23S rRNA.</text>
</comment>
<evidence type="ECO:0000256" key="1">
    <source>
        <dbReference type="ARBA" id="ARBA00022603"/>
    </source>
</evidence>
<comment type="catalytic activity">
    <reaction evidence="5">
        <text>pseudouridine(1915) in 23S rRNA + S-adenosyl-L-methionine = N(3)-methylpseudouridine(1915) in 23S rRNA + S-adenosyl-L-homocysteine + H(+)</text>
        <dbReference type="Rhea" id="RHEA:42752"/>
        <dbReference type="Rhea" id="RHEA-COMP:10221"/>
        <dbReference type="Rhea" id="RHEA-COMP:10222"/>
        <dbReference type="ChEBI" id="CHEBI:15378"/>
        <dbReference type="ChEBI" id="CHEBI:57856"/>
        <dbReference type="ChEBI" id="CHEBI:59789"/>
        <dbReference type="ChEBI" id="CHEBI:65314"/>
        <dbReference type="ChEBI" id="CHEBI:74486"/>
        <dbReference type="EC" id="2.1.1.177"/>
    </reaction>
</comment>
<dbReference type="AlphaFoldDB" id="A0A8G2BKK4"/>
<dbReference type="InterPro" id="IPR029026">
    <property type="entry name" value="tRNA_m1G_MTases_N"/>
</dbReference>
<gene>
    <name evidence="5" type="primary">rlmH</name>
    <name evidence="6" type="ORF">SAMN05660686_03789</name>
</gene>
<comment type="subunit">
    <text evidence="5">Homodimer.</text>
</comment>
<feature type="binding site" evidence="5">
    <location>
        <position position="100"/>
    </location>
    <ligand>
        <name>S-adenosyl-L-methionine</name>
        <dbReference type="ChEBI" id="CHEBI:59789"/>
    </ligand>
</feature>
<keyword evidence="3 5" id="KW-0949">S-adenosyl-L-methionine</keyword>
<dbReference type="OrthoDB" id="9806643at2"/>
<evidence type="ECO:0000256" key="3">
    <source>
        <dbReference type="ARBA" id="ARBA00022691"/>
    </source>
</evidence>
<proteinExistence type="inferred from homology"/>